<dbReference type="Proteomes" id="UP000598971">
    <property type="component" value="Unassembled WGS sequence"/>
</dbReference>
<evidence type="ECO:0000313" key="2">
    <source>
        <dbReference type="EMBL" id="NNV55361.1"/>
    </source>
</evidence>
<reference evidence="2" key="1">
    <citation type="submission" date="2019-10" db="EMBL/GenBank/DDBJ databases">
        <title>Draft genome sequence of Panacibacter sp. KCS-6.</title>
        <authorList>
            <person name="Yim K.J."/>
        </authorList>
    </citation>
    <scope>NUCLEOTIDE SEQUENCE</scope>
    <source>
        <strain evidence="2">KCS-6</strain>
    </source>
</reference>
<dbReference type="InterPro" id="IPR046235">
    <property type="entry name" value="DUF6268"/>
</dbReference>
<proteinExistence type="predicted"/>
<feature type="domain" description="DUF6268" evidence="1">
    <location>
        <begin position="65"/>
        <end position="209"/>
    </location>
</feature>
<dbReference type="AlphaFoldDB" id="A0A8J8FC72"/>
<gene>
    <name evidence="2" type="ORF">GD597_07825</name>
</gene>
<sequence length="278" mass="32008">MLKFLIIFFISFGFAQVYTQPYVDPFNIRYTNAFENKHRNATPFTHTYIGSDLPLQLKNKGLIVISPFYENWNIDSANNTNYLPAVSSIALPISVVIPLGKNNWSLMATAIPRFNSEGLQQQNSFQMGGVMLANYKKKTNLTYKFGFYVNNEFFGVFVMPLAGIDWRINERNNLFGLLPGRLTYEYKLNNHFYTGGTFRAITNSYKLSNGNYLRIDDNQLSAYLDYYPAKHVVCTLEPGYGIMRKLRSGYGHNKNTQQNLDWGDGFFIKLSASYRIRL</sequence>
<accession>A0A8J8FC72</accession>
<dbReference type="RefSeq" id="WP_171607287.1">
    <property type="nucleotide sequence ID" value="NZ_WHPF01000005.1"/>
</dbReference>
<dbReference type="EMBL" id="WHPF01000005">
    <property type="protein sequence ID" value="NNV55361.1"/>
    <property type="molecule type" value="Genomic_DNA"/>
</dbReference>
<evidence type="ECO:0000259" key="1">
    <source>
        <dbReference type="Pfam" id="PF19783"/>
    </source>
</evidence>
<keyword evidence="3" id="KW-1185">Reference proteome</keyword>
<dbReference type="Pfam" id="PF19783">
    <property type="entry name" value="DUF6268"/>
    <property type="match status" value="1"/>
</dbReference>
<organism evidence="2 3">
    <name type="scientific">Limnovirga soli</name>
    <dbReference type="NCBI Taxonomy" id="2656915"/>
    <lineage>
        <taxon>Bacteria</taxon>
        <taxon>Pseudomonadati</taxon>
        <taxon>Bacteroidota</taxon>
        <taxon>Chitinophagia</taxon>
        <taxon>Chitinophagales</taxon>
        <taxon>Chitinophagaceae</taxon>
        <taxon>Limnovirga</taxon>
    </lineage>
</organism>
<protein>
    <recommendedName>
        <fullName evidence="1">DUF6268 domain-containing protein</fullName>
    </recommendedName>
</protein>
<comment type="caution">
    <text evidence="2">The sequence shown here is derived from an EMBL/GenBank/DDBJ whole genome shotgun (WGS) entry which is preliminary data.</text>
</comment>
<evidence type="ECO:0000313" key="3">
    <source>
        <dbReference type="Proteomes" id="UP000598971"/>
    </source>
</evidence>
<name>A0A8J8FC72_9BACT</name>